<evidence type="ECO:0000313" key="1">
    <source>
        <dbReference type="EMBL" id="GEM50764.1"/>
    </source>
</evidence>
<gene>
    <name evidence="1" type="ORF">EB1_05540</name>
</gene>
<sequence>MVVLYIFGFFEKTLPMQKHNYVTRKTAVVLSLLFSALFFSCNEDDCYEPSKEIIFEFVNSNNENLIENGSINASNIAINKIVNANYHVGINGNKVVNNRVVLHPAISRYDGTQEFMFITNLKLFNFHIASSKVANCNAYTINDITFDSVNSTKYEEYYKITL</sequence>
<dbReference type="AlphaFoldDB" id="A0A511ND68"/>
<name>A0A511ND68_9FLAO</name>
<protein>
    <submittedName>
        <fullName evidence="1">Uncharacterized protein</fullName>
    </submittedName>
</protein>
<comment type="caution">
    <text evidence="1">The sequence shown here is derived from an EMBL/GenBank/DDBJ whole genome shotgun (WGS) entry which is preliminary data.</text>
</comment>
<proteinExistence type="predicted"/>
<organism evidence="1 2">
    <name type="scientific">Empedobacter brevis NBRC 14943 = ATCC 43319</name>
    <dbReference type="NCBI Taxonomy" id="1218108"/>
    <lineage>
        <taxon>Bacteria</taxon>
        <taxon>Pseudomonadati</taxon>
        <taxon>Bacteroidota</taxon>
        <taxon>Flavobacteriia</taxon>
        <taxon>Flavobacteriales</taxon>
        <taxon>Weeksellaceae</taxon>
        <taxon>Empedobacter</taxon>
    </lineage>
</organism>
<evidence type="ECO:0000313" key="2">
    <source>
        <dbReference type="Proteomes" id="UP000321245"/>
    </source>
</evidence>
<dbReference type="Proteomes" id="UP000321245">
    <property type="component" value="Unassembled WGS sequence"/>
</dbReference>
<dbReference type="EMBL" id="BJXC01000002">
    <property type="protein sequence ID" value="GEM50764.1"/>
    <property type="molecule type" value="Genomic_DNA"/>
</dbReference>
<accession>A0A511ND68</accession>
<reference evidence="1 2" key="1">
    <citation type="submission" date="2019-07" db="EMBL/GenBank/DDBJ databases">
        <title>Whole genome shotgun sequence of Empedobacter brevis NBRC 14943.</title>
        <authorList>
            <person name="Hosoyama A."/>
            <person name="Uohara A."/>
            <person name="Ohji S."/>
            <person name="Ichikawa N."/>
        </authorList>
    </citation>
    <scope>NUCLEOTIDE SEQUENCE [LARGE SCALE GENOMIC DNA]</scope>
    <source>
        <strain evidence="1 2">NBRC 14943</strain>
    </source>
</reference>
<keyword evidence="2" id="KW-1185">Reference proteome</keyword>